<dbReference type="STRING" id="997350.HMPREF9129_1578"/>
<protein>
    <submittedName>
        <fullName evidence="2">O-methyltransferase</fullName>
    </submittedName>
</protein>
<dbReference type="PROSITE" id="PS00092">
    <property type="entry name" value="N6_MTASE"/>
    <property type="match status" value="1"/>
</dbReference>
<dbReference type="EMBL" id="AGBB01000155">
    <property type="protein sequence ID" value="EGY79231.1"/>
    <property type="molecule type" value="Genomic_DNA"/>
</dbReference>
<dbReference type="GO" id="GO:0003676">
    <property type="term" value="F:nucleic acid binding"/>
    <property type="evidence" value="ECO:0007669"/>
    <property type="project" value="InterPro"/>
</dbReference>
<dbReference type="PANTHER" id="PTHR47739:SF1">
    <property type="entry name" value="TRNA1(VAL) (ADENINE(37)-N6)-METHYLTRANSFERASE"/>
    <property type="match status" value="1"/>
</dbReference>
<dbReference type="GO" id="GO:0008757">
    <property type="term" value="F:S-adenosylmethionine-dependent methyltransferase activity"/>
    <property type="evidence" value="ECO:0007669"/>
    <property type="project" value="UniProtKB-ARBA"/>
</dbReference>
<feature type="domain" description="Methyltransferase small" evidence="1">
    <location>
        <begin position="48"/>
        <end position="173"/>
    </location>
</feature>
<dbReference type="HOGENOM" id="CLU_061983_3_1_9"/>
<dbReference type="InterPro" id="IPR050210">
    <property type="entry name" value="tRNA_Adenine-N(6)_MTase"/>
</dbReference>
<dbReference type="GO" id="GO:0008170">
    <property type="term" value="F:N-methyltransferase activity"/>
    <property type="evidence" value="ECO:0007669"/>
    <property type="project" value="UniProtKB-ARBA"/>
</dbReference>
<evidence type="ECO:0000313" key="3">
    <source>
        <dbReference type="Proteomes" id="UP000003422"/>
    </source>
</evidence>
<evidence type="ECO:0000259" key="1">
    <source>
        <dbReference type="Pfam" id="PF05175"/>
    </source>
</evidence>
<accession>G4D598</accession>
<keyword evidence="2" id="KW-0808">Transferase</keyword>
<feature type="non-terminal residue" evidence="2">
    <location>
        <position position="239"/>
    </location>
</feature>
<dbReference type="PANTHER" id="PTHR47739">
    <property type="entry name" value="TRNA1(VAL) (ADENINE(37)-N6)-METHYLTRANSFERASE"/>
    <property type="match status" value="1"/>
</dbReference>
<comment type="caution">
    <text evidence="2">The sequence shown here is derived from an EMBL/GenBank/DDBJ whole genome shotgun (WGS) entry which is preliminary data.</text>
</comment>
<gene>
    <name evidence="2" type="ORF">HMPREF9129_1578</name>
</gene>
<dbReference type="Gene3D" id="3.40.50.150">
    <property type="entry name" value="Vaccinia Virus protein VP39"/>
    <property type="match status" value="1"/>
</dbReference>
<name>G4D598_9FIRM</name>
<sequence>MGNRAIFLFHQYVKIIGMKRDIVPGTEYIIYQDDENFKYTFDSLALTSFAKAKGVCVDLGAGFGIIGFRVINRVDKIINFEINEKALNLLKLSAEENEIDEKIENYNIDVKNIGSVLNRQIADVVITNPPYFGSGLKPKNKSKDLARHSSDLIDFFRAADYVLKNSGRFYAVLPVDRMVDTIVGLKENHIEPRRILLIKKNCSTESNRFLIEGIKEKPKGMKISEINLYNDGETTEEFK</sequence>
<keyword evidence="3" id="KW-1185">Reference proteome</keyword>
<reference evidence="2 3" key="1">
    <citation type="submission" date="2011-06" db="EMBL/GenBank/DDBJ databases">
        <authorList>
            <person name="Muzny D."/>
            <person name="Qin X."/>
            <person name="Deng J."/>
            <person name="Jiang H."/>
            <person name="Liu Y."/>
            <person name="Qu J."/>
            <person name="Song X.-Z."/>
            <person name="Zhang L."/>
            <person name="Thornton R."/>
            <person name="Coyle M."/>
            <person name="Francisco L."/>
            <person name="Jackson L."/>
            <person name="Javaid M."/>
            <person name="Korchina V."/>
            <person name="Kovar C."/>
            <person name="Mata R."/>
            <person name="Mathew T."/>
            <person name="Ngo R."/>
            <person name="Nguyen L."/>
            <person name="Nguyen N."/>
            <person name="Okwuonu G."/>
            <person name="Ongeri F."/>
            <person name="Pham C."/>
            <person name="Simmons D."/>
            <person name="Wilczek-Boney K."/>
            <person name="Hale W."/>
            <person name="Jakkamsetti A."/>
            <person name="Pham P."/>
            <person name="Ruth R."/>
            <person name="San Lucas F."/>
            <person name="Warren J."/>
            <person name="Zhang J."/>
            <person name="Zhao Z."/>
            <person name="Zhou C."/>
            <person name="Zhu D."/>
            <person name="Lee S."/>
            <person name="Bess C."/>
            <person name="Blankenburg K."/>
            <person name="Forbes L."/>
            <person name="Fu Q."/>
            <person name="Gubbala S."/>
            <person name="Hirani K."/>
            <person name="Jayaseelan J.C."/>
            <person name="Lara F."/>
            <person name="Munidasa M."/>
            <person name="Palculict T."/>
            <person name="Patil S."/>
            <person name="Pu L.-L."/>
            <person name="Saada N."/>
            <person name="Tang L."/>
            <person name="Weissenberger G."/>
            <person name="Zhu Y."/>
            <person name="Hemphill L."/>
            <person name="Shang Y."/>
            <person name="Youmans B."/>
            <person name="Ayvaz T."/>
            <person name="Ross M."/>
            <person name="Santibanez J."/>
            <person name="Aqrawi P."/>
            <person name="Gross S."/>
            <person name="Joshi V."/>
            <person name="Fowler G."/>
            <person name="Nazareth L."/>
            <person name="Reid J."/>
            <person name="Worley K."/>
            <person name="Petrosino J."/>
            <person name="Highlander S."/>
            <person name="Gibbs R."/>
        </authorList>
    </citation>
    <scope>NUCLEOTIDE SEQUENCE [LARGE SCALE GENOMIC DNA]</scope>
    <source>
        <strain evidence="2 3">ATCC 29427</strain>
    </source>
</reference>
<keyword evidence="2" id="KW-0489">Methyltransferase</keyword>
<dbReference type="Proteomes" id="UP000003422">
    <property type="component" value="Unassembled WGS sequence"/>
</dbReference>
<organism evidence="2 3">
    <name type="scientific">Peptoniphilus indolicus ATCC 29427</name>
    <dbReference type="NCBI Taxonomy" id="997350"/>
    <lineage>
        <taxon>Bacteria</taxon>
        <taxon>Bacillati</taxon>
        <taxon>Bacillota</taxon>
        <taxon>Tissierellia</taxon>
        <taxon>Tissierellales</taxon>
        <taxon>Peptoniphilaceae</taxon>
        <taxon>Peptoniphilus</taxon>
    </lineage>
</organism>
<dbReference type="SUPFAM" id="SSF53335">
    <property type="entry name" value="S-adenosyl-L-methionine-dependent methyltransferases"/>
    <property type="match status" value="1"/>
</dbReference>
<dbReference type="InterPro" id="IPR007848">
    <property type="entry name" value="Small_mtfrase_dom"/>
</dbReference>
<dbReference type="eggNOG" id="COG4123">
    <property type="taxonomic scope" value="Bacteria"/>
</dbReference>
<dbReference type="AlphaFoldDB" id="G4D598"/>
<dbReference type="InterPro" id="IPR029063">
    <property type="entry name" value="SAM-dependent_MTases_sf"/>
</dbReference>
<dbReference type="GO" id="GO:0032259">
    <property type="term" value="P:methylation"/>
    <property type="evidence" value="ECO:0007669"/>
    <property type="project" value="UniProtKB-KW"/>
</dbReference>
<proteinExistence type="predicted"/>
<dbReference type="CDD" id="cd02440">
    <property type="entry name" value="AdoMet_MTases"/>
    <property type="match status" value="1"/>
</dbReference>
<evidence type="ECO:0000313" key="2">
    <source>
        <dbReference type="EMBL" id="EGY79231.1"/>
    </source>
</evidence>
<dbReference type="Pfam" id="PF05175">
    <property type="entry name" value="MTS"/>
    <property type="match status" value="1"/>
</dbReference>
<dbReference type="InterPro" id="IPR002052">
    <property type="entry name" value="DNA_methylase_N6_adenine_CS"/>
</dbReference>